<evidence type="ECO:0000256" key="2">
    <source>
        <dbReference type="PROSITE-ProRule" id="PRU01161"/>
    </source>
</evidence>
<organism evidence="4 5">
    <name type="scientific">Magnetospirillum fulvum</name>
    <name type="common">Rhodospirillum fulvum</name>
    <dbReference type="NCBI Taxonomy" id="1082"/>
    <lineage>
        <taxon>Bacteria</taxon>
        <taxon>Pseudomonadati</taxon>
        <taxon>Pseudomonadota</taxon>
        <taxon>Alphaproteobacteria</taxon>
        <taxon>Rhodospirillales</taxon>
        <taxon>Rhodospirillaceae</taxon>
        <taxon>Magnetospirillum</taxon>
    </lineage>
</organism>
<feature type="domain" description="PNPLA" evidence="3">
    <location>
        <begin position="9"/>
        <end position="226"/>
    </location>
</feature>
<dbReference type="Gene3D" id="3.40.1090.10">
    <property type="entry name" value="Cytosolic phospholipase A2 catalytic domain"/>
    <property type="match status" value="2"/>
</dbReference>
<accession>A0A1H6IJ91</accession>
<dbReference type="EMBL" id="FNWO01000010">
    <property type="protein sequence ID" value="SEH46595.1"/>
    <property type="molecule type" value="Genomic_DNA"/>
</dbReference>
<feature type="active site" description="Nucleophile" evidence="2">
    <location>
        <position position="46"/>
    </location>
</feature>
<dbReference type="RefSeq" id="WP_074769033.1">
    <property type="nucleotide sequence ID" value="NZ_FNWO01000010.1"/>
</dbReference>
<keyword evidence="5" id="KW-1185">Reference proteome</keyword>
<proteinExistence type="predicted"/>
<sequence>MNHPHKIALALQGGGVHGAFAWGVLDGLLDQVVAGKVEIVGISGASSGALTATAFAYGCHEGAGQPGPATARTRRIAEAGRDKIRELWETIARAAFWSGNPFVAAATLSTGWNIDDSAAARWADVAGSASPVAETGLGGTLSAVLREVMPEIPAIFALPQAGTPSLVIAATDISEGRRKLFVDGAVSPAALRASSCKPAPFSAVEIDGHLYWDGGYLGNPPLTCLAERLRETEANDLVLVTINPLRRDGPPPRSARHVVDRLNELTFNAALIHEINTIETVNRLVDAKMIADPPPGHHPFRHINLHRIEADTEIAALGVYSKEAPAWEFLVHLRDMGRRAFDQAWPTIEPALGKSSTWDTTSVCDHILSRKAILPP</sequence>
<evidence type="ECO:0000256" key="1">
    <source>
        <dbReference type="ARBA" id="ARBA00023098"/>
    </source>
</evidence>
<evidence type="ECO:0000313" key="5">
    <source>
        <dbReference type="Proteomes" id="UP000182983"/>
    </source>
</evidence>
<keyword evidence="2" id="KW-0442">Lipid degradation</keyword>
<dbReference type="Proteomes" id="UP000182983">
    <property type="component" value="Unassembled WGS sequence"/>
</dbReference>
<feature type="short sequence motif" description="GXSXG" evidence="2">
    <location>
        <begin position="44"/>
        <end position="48"/>
    </location>
</feature>
<evidence type="ECO:0000313" key="4">
    <source>
        <dbReference type="EMBL" id="SEH46595.1"/>
    </source>
</evidence>
<protein>
    <submittedName>
        <fullName evidence="4">NTE family protein</fullName>
    </submittedName>
</protein>
<feature type="short sequence motif" description="GXGXXG" evidence="2">
    <location>
        <begin position="13"/>
        <end position="18"/>
    </location>
</feature>
<keyword evidence="1 2" id="KW-0443">Lipid metabolism</keyword>
<reference evidence="5" key="1">
    <citation type="submission" date="2016-10" db="EMBL/GenBank/DDBJ databases">
        <authorList>
            <person name="Varghese N."/>
            <person name="Submissions S."/>
        </authorList>
    </citation>
    <scope>NUCLEOTIDE SEQUENCE [LARGE SCALE GENOMIC DNA]</scope>
    <source>
        <strain evidence="5">DSM 13234</strain>
    </source>
</reference>
<dbReference type="AlphaFoldDB" id="A0A1H6IJ91"/>
<gene>
    <name evidence="4" type="ORF">SAMN04244559_02489</name>
</gene>
<dbReference type="GO" id="GO:0016787">
    <property type="term" value="F:hydrolase activity"/>
    <property type="evidence" value="ECO:0007669"/>
    <property type="project" value="UniProtKB-UniRule"/>
</dbReference>
<feature type="active site" description="Proton acceptor" evidence="2">
    <location>
        <position position="213"/>
    </location>
</feature>
<dbReference type="OrthoDB" id="9807112at2"/>
<dbReference type="SUPFAM" id="SSF52151">
    <property type="entry name" value="FabD/lysophospholipase-like"/>
    <property type="match status" value="1"/>
</dbReference>
<feature type="short sequence motif" description="DGA/G" evidence="2">
    <location>
        <begin position="213"/>
        <end position="215"/>
    </location>
</feature>
<name>A0A1H6IJ91_MAGFU</name>
<dbReference type="PROSITE" id="PS51635">
    <property type="entry name" value="PNPLA"/>
    <property type="match status" value="1"/>
</dbReference>
<keyword evidence="2" id="KW-0378">Hydrolase</keyword>
<dbReference type="GO" id="GO:0016042">
    <property type="term" value="P:lipid catabolic process"/>
    <property type="evidence" value="ECO:0007669"/>
    <property type="project" value="UniProtKB-UniRule"/>
</dbReference>
<evidence type="ECO:0000259" key="3">
    <source>
        <dbReference type="PROSITE" id="PS51635"/>
    </source>
</evidence>
<dbReference type="InterPro" id="IPR016035">
    <property type="entry name" value="Acyl_Trfase/lysoPLipase"/>
</dbReference>
<dbReference type="InterPro" id="IPR002641">
    <property type="entry name" value="PNPLA_dom"/>
</dbReference>
<dbReference type="Pfam" id="PF01734">
    <property type="entry name" value="Patatin"/>
    <property type="match status" value="1"/>
</dbReference>